<proteinExistence type="predicted"/>
<dbReference type="Proteomes" id="UP000316426">
    <property type="component" value="Chromosome"/>
</dbReference>
<name>A0A518K4A2_9BACT</name>
<dbReference type="AlphaFoldDB" id="A0A518K4A2"/>
<organism evidence="1 2">
    <name type="scientific">Botrimarina mediterranea</name>
    <dbReference type="NCBI Taxonomy" id="2528022"/>
    <lineage>
        <taxon>Bacteria</taxon>
        <taxon>Pseudomonadati</taxon>
        <taxon>Planctomycetota</taxon>
        <taxon>Planctomycetia</taxon>
        <taxon>Pirellulales</taxon>
        <taxon>Lacipirellulaceae</taxon>
        <taxon>Botrimarina</taxon>
    </lineage>
</organism>
<keyword evidence="2" id="KW-1185">Reference proteome</keyword>
<dbReference type="EMBL" id="CP036349">
    <property type="protein sequence ID" value="QDV72595.1"/>
    <property type="molecule type" value="Genomic_DNA"/>
</dbReference>
<evidence type="ECO:0000313" key="1">
    <source>
        <dbReference type="EMBL" id="QDV72595.1"/>
    </source>
</evidence>
<gene>
    <name evidence="1" type="ORF">Spa11_07740</name>
</gene>
<evidence type="ECO:0000313" key="2">
    <source>
        <dbReference type="Proteomes" id="UP000316426"/>
    </source>
</evidence>
<protein>
    <submittedName>
        <fullName evidence="1">Uncharacterized protein</fullName>
    </submittedName>
</protein>
<accession>A0A518K4A2</accession>
<reference evidence="1 2" key="1">
    <citation type="submission" date="2019-02" db="EMBL/GenBank/DDBJ databases">
        <title>Deep-cultivation of Planctomycetes and their phenomic and genomic characterization uncovers novel biology.</title>
        <authorList>
            <person name="Wiegand S."/>
            <person name="Jogler M."/>
            <person name="Boedeker C."/>
            <person name="Pinto D."/>
            <person name="Vollmers J."/>
            <person name="Rivas-Marin E."/>
            <person name="Kohn T."/>
            <person name="Peeters S.H."/>
            <person name="Heuer A."/>
            <person name="Rast P."/>
            <person name="Oberbeckmann S."/>
            <person name="Bunk B."/>
            <person name="Jeske O."/>
            <person name="Meyerdierks A."/>
            <person name="Storesund J.E."/>
            <person name="Kallscheuer N."/>
            <person name="Luecker S."/>
            <person name="Lage O.M."/>
            <person name="Pohl T."/>
            <person name="Merkel B.J."/>
            <person name="Hornburger P."/>
            <person name="Mueller R.-W."/>
            <person name="Bruemmer F."/>
            <person name="Labrenz M."/>
            <person name="Spormann A.M."/>
            <person name="Op den Camp H."/>
            <person name="Overmann J."/>
            <person name="Amann R."/>
            <person name="Jetten M.S.M."/>
            <person name="Mascher T."/>
            <person name="Medema M.H."/>
            <person name="Devos D.P."/>
            <person name="Kaster A.-K."/>
            <person name="Ovreas L."/>
            <person name="Rohde M."/>
            <person name="Galperin M.Y."/>
            <person name="Jogler C."/>
        </authorList>
    </citation>
    <scope>NUCLEOTIDE SEQUENCE [LARGE SCALE GENOMIC DNA]</scope>
    <source>
        <strain evidence="1 2">Spa11</strain>
    </source>
</reference>
<dbReference type="RefSeq" id="WP_145108098.1">
    <property type="nucleotide sequence ID" value="NZ_CP036349.1"/>
</dbReference>
<dbReference type="KEGG" id="bmei:Spa11_07740"/>
<sequence length="258" mass="28750">MNRRQLIAAAAAVLLIVANGAVWYARRQPERTPPNTRQVLRKQIVDSWEDLSAVPLADAPDALRQTISTEGRLEQGRNAAGFGRSVAHRPLTSHEQVDLIDAITGAVTAIGAADPDTLVAYMRDRGLKSASDSSKAISDIEPHCAGVVAGATQVYLWKPRSLREVSMVQMGRNESWVWGNERIYLPSFTGNPIFEQVSRTNPALLADVRVLIEHDDGLGRIRSPYFFRFWYAEDSKQWRPLALKIVWTGNQEPPSVMY</sequence>